<evidence type="ECO:0000256" key="5">
    <source>
        <dbReference type="ARBA" id="ARBA00022905"/>
    </source>
</evidence>
<dbReference type="InterPro" id="IPR011842">
    <property type="entry name" value="PQQ_synth_PqqB"/>
</dbReference>
<keyword evidence="5" id="KW-0884">PQQ biosynthesis</keyword>
<comment type="pathway">
    <text evidence="1">Cofactor biosynthesis; pyrroloquinoline quinone biosynthesis.</text>
</comment>
<dbReference type="GO" id="GO:0018189">
    <property type="term" value="P:pyrroloquinoline quinone biosynthetic process"/>
    <property type="evidence" value="ECO:0007669"/>
    <property type="project" value="UniProtKB-UniPathway"/>
</dbReference>
<organism evidence="7 8">
    <name type="scientific">Endobacter medicaginis</name>
    <dbReference type="NCBI Taxonomy" id="1181271"/>
    <lineage>
        <taxon>Bacteria</taxon>
        <taxon>Pseudomonadati</taxon>
        <taxon>Pseudomonadota</taxon>
        <taxon>Alphaproteobacteria</taxon>
        <taxon>Acetobacterales</taxon>
        <taxon>Acetobacteraceae</taxon>
        <taxon>Endobacter</taxon>
    </lineage>
</organism>
<evidence type="ECO:0000313" key="8">
    <source>
        <dbReference type="Proteomes" id="UP000565205"/>
    </source>
</evidence>
<dbReference type="InterPro" id="IPR001279">
    <property type="entry name" value="Metallo-B-lactamas"/>
</dbReference>
<evidence type="ECO:0000256" key="4">
    <source>
        <dbReference type="ARBA" id="ARBA00022448"/>
    </source>
</evidence>
<dbReference type="Proteomes" id="UP000565205">
    <property type="component" value="Unassembled WGS sequence"/>
</dbReference>
<protein>
    <recommendedName>
        <fullName evidence="3">Coenzyme PQQ synthesis protein B</fullName>
    </recommendedName>
</protein>
<dbReference type="InterPro" id="IPR036866">
    <property type="entry name" value="RibonucZ/Hydroxyglut_hydro"/>
</dbReference>
<evidence type="ECO:0000313" key="7">
    <source>
        <dbReference type="EMBL" id="NVN30468.1"/>
    </source>
</evidence>
<evidence type="ECO:0000256" key="3">
    <source>
        <dbReference type="ARBA" id="ARBA00015084"/>
    </source>
</evidence>
<gene>
    <name evidence="7" type="ORF">HUK83_08990</name>
</gene>
<accession>A0A850NUB5</accession>
<dbReference type="Gene3D" id="3.60.15.10">
    <property type="entry name" value="Ribonuclease Z/Hydroxyacylglutathione hydrolase-like"/>
    <property type="match status" value="1"/>
</dbReference>
<comment type="caution">
    <text evidence="7">The sequence shown here is derived from an EMBL/GenBank/DDBJ whole genome shotgun (WGS) entry which is preliminary data.</text>
</comment>
<dbReference type="AlphaFoldDB" id="A0A850NUB5"/>
<keyword evidence="4" id="KW-0813">Transport</keyword>
<evidence type="ECO:0000256" key="1">
    <source>
        <dbReference type="ARBA" id="ARBA00004886"/>
    </source>
</evidence>
<sequence>PPEGVLRGSPIAGVVLTGGEIDAIAGLLTLREGHAFGIRATATVCATLAANPIFQALPADRVPRLMTLPDQPFPLGGLTATLFRVPGKRPLHAEAAGHEIAETDDTVGVEIVDGGRRMIFIPGCAAITEAMVERIDGADLLFIDATLWRDDEMVAGGYSAKTGQRMGHVSISGENGVLDRLAGCRIEHKVLIHINNTNPVLLAKSLQRARVLRLGWRVAHDGLEFNL</sequence>
<dbReference type="HAMAP" id="MF_00653">
    <property type="entry name" value="PQQ_syn_PqqB"/>
    <property type="match status" value="1"/>
</dbReference>
<proteinExistence type="inferred from homology"/>
<dbReference type="UniPathway" id="UPA00539"/>
<name>A0A850NUB5_9PROT</name>
<reference evidence="7 8" key="1">
    <citation type="submission" date="2020-06" db="EMBL/GenBank/DDBJ databases">
        <title>Description of novel acetic acid bacteria.</title>
        <authorList>
            <person name="Sombolestani A."/>
        </authorList>
    </citation>
    <scope>NUCLEOTIDE SEQUENCE [LARGE SCALE GENOMIC DNA]</scope>
    <source>
        <strain evidence="7 8">LMG 26838</strain>
    </source>
</reference>
<feature type="domain" description="Metallo-beta-lactamase" evidence="6">
    <location>
        <begin position="9"/>
        <end position="194"/>
    </location>
</feature>
<dbReference type="RefSeq" id="WP_176624021.1">
    <property type="nucleotide sequence ID" value="NZ_JABXXQ010000157.1"/>
</dbReference>
<feature type="non-terminal residue" evidence="7">
    <location>
        <position position="1"/>
    </location>
</feature>
<evidence type="ECO:0000256" key="2">
    <source>
        <dbReference type="ARBA" id="ARBA00008481"/>
    </source>
</evidence>
<evidence type="ECO:0000259" key="6">
    <source>
        <dbReference type="Pfam" id="PF12706"/>
    </source>
</evidence>
<dbReference type="EMBL" id="JABXXQ010000157">
    <property type="protein sequence ID" value="NVN30468.1"/>
    <property type="molecule type" value="Genomic_DNA"/>
</dbReference>
<dbReference type="Pfam" id="PF12706">
    <property type="entry name" value="Lactamase_B_2"/>
    <property type="match status" value="1"/>
</dbReference>
<dbReference type="SUPFAM" id="SSF56281">
    <property type="entry name" value="Metallo-hydrolase/oxidoreductase"/>
    <property type="match status" value="1"/>
</dbReference>
<comment type="similarity">
    <text evidence="2">Belongs to the PqqB family.</text>
</comment>